<gene>
    <name evidence="4" type="ORF">A4E84_04165</name>
</gene>
<name>A0A143BU35_9ACTN</name>
<dbReference type="PANTHER" id="PTHR43586">
    <property type="entry name" value="CYSTEINE DESULFURASE"/>
    <property type="match status" value="1"/>
</dbReference>
<accession>A0A143BU35</accession>
<dbReference type="InterPro" id="IPR015422">
    <property type="entry name" value="PyrdxlP-dep_Trfase_small"/>
</dbReference>
<dbReference type="PANTHER" id="PTHR43586:SF8">
    <property type="entry name" value="CYSTEINE DESULFURASE 1, CHLOROPLASTIC"/>
    <property type="match status" value="1"/>
</dbReference>
<feature type="domain" description="Aminotransferase class V" evidence="3">
    <location>
        <begin position="36"/>
        <end position="398"/>
    </location>
</feature>
<dbReference type="Proteomes" id="UP000076096">
    <property type="component" value="Chromosome"/>
</dbReference>
<dbReference type="AlphaFoldDB" id="A0A143BU35"/>
<organism evidence="4 5">
    <name type="scientific">Streptomyces qaidamensis</name>
    <dbReference type="NCBI Taxonomy" id="1783515"/>
    <lineage>
        <taxon>Bacteria</taxon>
        <taxon>Bacillati</taxon>
        <taxon>Actinomycetota</taxon>
        <taxon>Actinomycetes</taxon>
        <taxon>Kitasatosporales</taxon>
        <taxon>Streptomycetaceae</taxon>
        <taxon>Streptomyces</taxon>
        <taxon>Streptomyces aurantiacus group</taxon>
    </lineage>
</organism>
<evidence type="ECO:0000259" key="3">
    <source>
        <dbReference type="Pfam" id="PF00266"/>
    </source>
</evidence>
<dbReference type="InterPro" id="IPR000192">
    <property type="entry name" value="Aminotrans_V_dom"/>
</dbReference>
<dbReference type="InterPro" id="IPR015424">
    <property type="entry name" value="PyrdxlP-dep_Trfase"/>
</dbReference>
<reference evidence="5" key="1">
    <citation type="submission" date="2016-04" db="EMBL/GenBank/DDBJ databases">
        <authorList>
            <person name="Zhang B."/>
        </authorList>
    </citation>
    <scope>NUCLEOTIDE SEQUENCE [LARGE SCALE GENOMIC DNA]</scope>
    <source>
        <strain evidence="5">S10</strain>
    </source>
</reference>
<evidence type="ECO:0000256" key="2">
    <source>
        <dbReference type="ARBA" id="ARBA00022898"/>
    </source>
</evidence>
<comment type="cofactor">
    <cofactor evidence="1">
        <name>pyridoxal 5'-phosphate</name>
        <dbReference type="ChEBI" id="CHEBI:597326"/>
    </cofactor>
</comment>
<dbReference type="Gene3D" id="3.90.1150.10">
    <property type="entry name" value="Aspartate Aminotransferase, domain 1"/>
    <property type="match status" value="1"/>
</dbReference>
<dbReference type="Gene3D" id="3.40.640.10">
    <property type="entry name" value="Type I PLP-dependent aspartate aminotransferase-like (Major domain)"/>
    <property type="match status" value="1"/>
</dbReference>
<sequence>MRVPSLRGRRVVTVKEPCRDDFPALGREIDGRGISYLDNGATTLKPRSVIQAVCGYYESNGANIHRGKHRLSEEASDAYESSRTVIARHIGAAANEVVLLRNTSEALNLVAAGLDLAPGARVVGCLDAHHSQLLPWRRVGHLDLARVDAHGRLDRDHFRKLLSDPPEVVVLTHCSNVTGVVHPVRELVAEVRAACDATIVLDAAQSLPHGRLNVRDLDVDFMAFSMHKMLGPTGVGCLFGRSERLAALRPLTVGGGMVDWVDLDGSVDRRIPFRFETGTPAVASVIGSAAAIRYLEELDPDKRHRREQDLCAALVDGALARPALTLIGPPDHTDRIALASLRLDAAAPAGEVARLLSDSYGYMVRSGHMCAQPVVTELAGGEVLRVSAYLYNEVPEIEGFYQALDELLTWLAPPTGG</sequence>
<keyword evidence="5" id="KW-1185">Reference proteome</keyword>
<evidence type="ECO:0000256" key="1">
    <source>
        <dbReference type="ARBA" id="ARBA00001933"/>
    </source>
</evidence>
<dbReference type="EMBL" id="CP015098">
    <property type="protein sequence ID" value="AMW08767.1"/>
    <property type="molecule type" value="Genomic_DNA"/>
</dbReference>
<dbReference type="Pfam" id="PF00266">
    <property type="entry name" value="Aminotran_5"/>
    <property type="match status" value="1"/>
</dbReference>
<dbReference type="InterPro" id="IPR015421">
    <property type="entry name" value="PyrdxlP-dep_Trfase_major"/>
</dbReference>
<dbReference type="KEGG" id="stsi:A4E84_04165"/>
<dbReference type="SUPFAM" id="SSF53383">
    <property type="entry name" value="PLP-dependent transferases"/>
    <property type="match status" value="1"/>
</dbReference>
<dbReference type="STRING" id="1783515.A4E84_04165"/>
<keyword evidence="2" id="KW-0663">Pyridoxal phosphate</keyword>
<proteinExistence type="predicted"/>
<evidence type="ECO:0000313" key="4">
    <source>
        <dbReference type="EMBL" id="AMW08767.1"/>
    </source>
</evidence>
<evidence type="ECO:0000313" key="5">
    <source>
        <dbReference type="Proteomes" id="UP000076096"/>
    </source>
</evidence>
<protein>
    <submittedName>
        <fullName evidence="4">Cysteine desulfurase</fullName>
    </submittedName>
</protein>